<evidence type="ECO:0000313" key="1">
    <source>
        <dbReference type="EMBL" id="CAK6969679.1"/>
    </source>
</evidence>
<gene>
    <name evidence="1" type="ORF">FSCOSCO3_A000182</name>
</gene>
<proteinExistence type="predicted"/>
<organism evidence="1 2">
    <name type="scientific">Scomber scombrus</name>
    <name type="common">Atlantic mackerel</name>
    <name type="synonym">Scomber vernalis</name>
    <dbReference type="NCBI Taxonomy" id="13677"/>
    <lineage>
        <taxon>Eukaryota</taxon>
        <taxon>Metazoa</taxon>
        <taxon>Chordata</taxon>
        <taxon>Craniata</taxon>
        <taxon>Vertebrata</taxon>
        <taxon>Euteleostomi</taxon>
        <taxon>Actinopterygii</taxon>
        <taxon>Neopterygii</taxon>
        <taxon>Teleostei</taxon>
        <taxon>Neoteleostei</taxon>
        <taxon>Acanthomorphata</taxon>
        <taxon>Pelagiaria</taxon>
        <taxon>Scombriformes</taxon>
        <taxon>Scombridae</taxon>
        <taxon>Scomber</taxon>
    </lineage>
</organism>
<dbReference type="AlphaFoldDB" id="A0AAV1PGN3"/>
<name>A0AAV1PGN3_SCOSC</name>
<dbReference type="Proteomes" id="UP001314229">
    <property type="component" value="Unassembled WGS sequence"/>
</dbReference>
<protein>
    <submittedName>
        <fullName evidence="1">Uncharacterized protein</fullName>
    </submittedName>
</protein>
<reference evidence="1 2" key="1">
    <citation type="submission" date="2024-01" db="EMBL/GenBank/DDBJ databases">
        <authorList>
            <person name="Alioto T."/>
            <person name="Alioto T."/>
            <person name="Gomez Garrido J."/>
        </authorList>
    </citation>
    <scope>NUCLEOTIDE SEQUENCE [LARGE SCALE GENOMIC DNA]</scope>
</reference>
<keyword evidence="2" id="KW-1185">Reference proteome</keyword>
<dbReference type="EMBL" id="CAWUFR010000140">
    <property type="protein sequence ID" value="CAK6969679.1"/>
    <property type="molecule type" value="Genomic_DNA"/>
</dbReference>
<sequence length="96" mass="10607">MRLLTFTHVVQWGEWMPKEKLFEGQLHMEGLPSRVLPDHTLTPSKGLPEGANQVVNNAPQCGQETSAISAVLEGDQQGMVLEDLSESIHVKIFPSN</sequence>
<accession>A0AAV1PGN3</accession>
<evidence type="ECO:0000313" key="2">
    <source>
        <dbReference type="Proteomes" id="UP001314229"/>
    </source>
</evidence>
<comment type="caution">
    <text evidence="1">The sequence shown here is derived from an EMBL/GenBank/DDBJ whole genome shotgun (WGS) entry which is preliminary data.</text>
</comment>